<gene>
    <name evidence="2" type="ORF">HKO22_01175</name>
</gene>
<dbReference type="Proteomes" id="UP000568273">
    <property type="component" value="Unassembled WGS sequence"/>
</dbReference>
<organism evidence="2 3">
    <name type="scientific">Peptoniphilus faecalis</name>
    <dbReference type="NCBI Taxonomy" id="2731255"/>
    <lineage>
        <taxon>Bacteria</taxon>
        <taxon>Bacillati</taxon>
        <taxon>Bacillota</taxon>
        <taxon>Tissierellia</taxon>
        <taxon>Tissierellales</taxon>
        <taxon>Peptoniphilaceae</taxon>
        <taxon>Peptoniphilus</taxon>
    </lineage>
</organism>
<dbReference type="InterPro" id="IPR018389">
    <property type="entry name" value="DctP_fam"/>
</dbReference>
<dbReference type="GO" id="GO:0030246">
    <property type="term" value="F:carbohydrate binding"/>
    <property type="evidence" value="ECO:0007669"/>
    <property type="project" value="TreeGrafter"/>
</dbReference>
<dbReference type="GO" id="GO:0055085">
    <property type="term" value="P:transmembrane transport"/>
    <property type="evidence" value="ECO:0007669"/>
    <property type="project" value="InterPro"/>
</dbReference>
<dbReference type="PIRSF" id="PIRSF006470">
    <property type="entry name" value="DctB"/>
    <property type="match status" value="1"/>
</dbReference>
<reference evidence="2" key="1">
    <citation type="submission" date="2020-04" db="EMBL/GenBank/DDBJ databases">
        <title>Peptoniphilus sp. nov. isolated from swine feces.</title>
        <authorList>
            <person name="Ryu S.W."/>
        </authorList>
    </citation>
    <scope>NUCLEOTIDE SEQUENCE [LARGE SCALE GENOMIC DNA]</scope>
    <source>
        <strain evidence="2">AGMB00490</strain>
    </source>
</reference>
<name>A0A848REA5_9FIRM</name>
<dbReference type="NCBIfam" id="NF037995">
    <property type="entry name" value="TRAP_S1"/>
    <property type="match status" value="1"/>
</dbReference>
<evidence type="ECO:0000256" key="1">
    <source>
        <dbReference type="ARBA" id="ARBA00022729"/>
    </source>
</evidence>
<keyword evidence="1" id="KW-0732">Signal</keyword>
<dbReference type="InterPro" id="IPR038404">
    <property type="entry name" value="TRAP_DctP_sf"/>
</dbReference>
<evidence type="ECO:0000313" key="2">
    <source>
        <dbReference type="EMBL" id="NMW84355.1"/>
    </source>
</evidence>
<dbReference type="NCBIfam" id="TIGR00787">
    <property type="entry name" value="dctP"/>
    <property type="match status" value="1"/>
</dbReference>
<protein>
    <submittedName>
        <fullName evidence="2">DctP family TRAP transporter solute-binding subunit</fullName>
    </submittedName>
</protein>
<dbReference type="PANTHER" id="PTHR33376:SF2">
    <property type="entry name" value="DICARBOXYLATE-BINDING PERIPLASMIC PROTEIN"/>
    <property type="match status" value="1"/>
</dbReference>
<sequence length="342" mass="38488">MKKLKKIISVILVFLLITFTFTGCGSKKEDDTAKDSSSGKIKIKLGCVGNEKHQSTIAAELFKQYLEESSDDFEVNVYPNAQLGGEREMAEGTKLGTIQMTIVTSDGTLPAWVPEIQILSIPYLFENQEKAYKALDGIISEKLNPKFEEAGFKHLAFGELGFRHFSNSKKEIKTVEDMKGLSFRVQEAPIWFELLDSLKASAVPVSFNELYTALQQGMVDGQENPIATIATQKFYEVQKYLSLDGHTYAAVSMVMNKDFFDKLTPEQQEIVQSAANKAAKEQRKVVAEHEAEYLKDLKDNGMIITEVDKDSFVEATKDIYKKPDVEKLVSPEFVDEVRDYVK</sequence>
<proteinExistence type="predicted"/>
<dbReference type="EMBL" id="JABDSR010000001">
    <property type="protein sequence ID" value="NMW84355.1"/>
    <property type="molecule type" value="Genomic_DNA"/>
</dbReference>
<dbReference type="CDD" id="cd13676">
    <property type="entry name" value="PBP2_TRAP_DctP2_like"/>
    <property type="match status" value="1"/>
</dbReference>
<evidence type="ECO:0000313" key="3">
    <source>
        <dbReference type="Proteomes" id="UP000568273"/>
    </source>
</evidence>
<dbReference type="GO" id="GO:0030288">
    <property type="term" value="C:outer membrane-bounded periplasmic space"/>
    <property type="evidence" value="ECO:0007669"/>
    <property type="project" value="InterPro"/>
</dbReference>
<dbReference type="PANTHER" id="PTHR33376">
    <property type="match status" value="1"/>
</dbReference>
<dbReference type="PROSITE" id="PS51257">
    <property type="entry name" value="PROKAR_LIPOPROTEIN"/>
    <property type="match status" value="1"/>
</dbReference>
<dbReference type="Gene3D" id="3.40.190.170">
    <property type="entry name" value="Bacterial extracellular solute-binding protein, family 7"/>
    <property type="match status" value="1"/>
</dbReference>
<dbReference type="RefSeq" id="WP_083635516.1">
    <property type="nucleotide sequence ID" value="NZ_JABDSR010000001.1"/>
</dbReference>
<dbReference type="AlphaFoldDB" id="A0A848REA5"/>
<comment type="caution">
    <text evidence="2">The sequence shown here is derived from an EMBL/GenBank/DDBJ whole genome shotgun (WGS) entry which is preliminary data.</text>
</comment>
<dbReference type="Pfam" id="PF03480">
    <property type="entry name" value="DctP"/>
    <property type="match status" value="1"/>
</dbReference>
<accession>A0A848REA5</accession>
<dbReference type="InterPro" id="IPR004682">
    <property type="entry name" value="TRAP_DctP"/>
</dbReference>
<keyword evidence="3" id="KW-1185">Reference proteome</keyword>